<dbReference type="OrthoDB" id="6513042at2759"/>
<feature type="transmembrane region" description="Helical" evidence="1">
    <location>
        <begin position="36"/>
        <end position="54"/>
    </location>
</feature>
<keyword evidence="3" id="KW-1185">Reference proteome</keyword>
<evidence type="ECO:0000313" key="2">
    <source>
        <dbReference type="EMBL" id="ORY30128.1"/>
    </source>
</evidence>
<gene>
    <name evidence="2" type="ORF">BCR33DRAFT_569741</name>
</gene>
<organism evidence="2 3">
    <name type="scientific">Rhizoclosmatium globosum</name>
    <dbReference type="NCBI Taxonomy" id="329046"/>
    <lineage>
        <taxon>Eukaryota</taxon>
        <taxon>Fungi</taxon>
        <taxon>Fungi incertae sedis</taxon>
        <taxon>Chytridiomycota</taxon>
        <taxon>Chytridiomycota incertae sedis</taxon>
        <taxon>Chytridiomycetes</taxon>
        <taxon>Chytridiales</taxon>
        <taxon>Chytriomycetaceae</taxon>
        <taxon>Rhizoclosmatium</taxon>
    </lineage>
</organism>
<sequence length="282" mass="31894">MMCQNQVLKHLRHGLSNLIGRVTCLMWNLMKKKWKISQFLFVKLGLVFGAIMRLQNTLFLFNHVAWAKCALLPSSQNVGFNQFSLLTPEERGNPTFSPEWKASQIVGMNSFDHPFLEIDGDVIKLKLSADVQIHFFEYDIKSVVLHHTTTESSIYITLAHPPIIADTSVITTMSYADMKKATFSRVPKVNTKHSFFVFNCLVCRITFHPSRTDTVASVFSRIGPAVQSPVLIAPGGLYATKHQEALKKLMSSLPLIIAHQLTIIWTWSIMFPTELVAFTKNP</sequence>
<protein>
    <submittedName>
        <fullName evidence="2">Uncharacterized protein</fullName>
    </submittedName>
</protein>
<accession>A0A1Y2B5L3</accession>
<proteinExistence type="predicted"/>
<keyword evidence="1" id="KW-0812">Transmembrane</keyword>
<dbReference type="AlphaFoldDB" id="A0A1Y2B5L3"/>
<evidence type="ECO:0000256" key="1">
    <source>
        <dbReference type="SAM" id="Phobius"/>
    </source>
</evidence>
<reference evidence="2 3" key="1">
    <citation type="submission" date="2016-07" db="EMBL/GenBank/DDBJ databases">
        <title>Pervasive Adenine N6-methylation of Active Genes in Fungi.</title>
        <authorList>
            <consortium name="DOE Joint Genome Institute"/>
            <person name="Mondo S.J."/>
            <person name="Dannebaum R.O."/>
            <person name="Kuo R.C."/>
            <person name="Labutti K."/>
            <person name="Haridas S."/>
            <person name="Kuo A."/>
            <person name="Salamov A."/>
            <person name="Ahrendt S.R."/>
            <person name="Lipzen A."/>
            <person name="Sullivan W."/>
            <person name="Andreopoulos W.B."/>
            <person name="Clum A."/>
            <person name="Lindquist E."/>
            <person name="Daum C."/>
            <person name="Ramamoorthy G.K."/>
            <person name="Gryganskyi A."/>
            <person name="Culley D."/>
            <person name="Magnuson J.K."/>
            <person name="James T.Y."/>
            <person name="O'Malley M.A."/>
            <person name="Stajich J.E."/>
            <person name="Spatafora J.W."/>
            <person name="Visel A."/>
            <person name="Grigoriev I.V."/>
        </authorList>
    </citation>
    <scope>NUCLEOTIDE SEQUENCE [LARGE SCALE GENOMIC DNA]</scope>
    <source>
        <strain evidence="2 3">JEL800</strain>
    </source>
</reference>
<evidence type="ECO:0000313" key="3">
    <source>
        <dbReference type="Proteomes" id="UP000193642"/>
    </source>
</evidence>
<keyword evidence="1" id="KW-1133">Transmembrane helix</keyword>
<keyword evidence="1" id="KW-0472">Membrane</keyword>
<name>A0A1Y2B5L3_9FUNG</name>
<dbReference type="EMBL" id="MCGO01000084">
    <property type="protein sequence ID" value="ORY30128.1"/>
    <property type="molecule type" value="Genomic_DNA"/>
</dbReference>
<comment type="caution">
    <text evidence="2">The sequence shown here is derived from an EMBL/GenBank/DDBJ whole genome shotgun (WGS) entry which is preliminary data.</text>
</comment>
<dbReference type="Proteomes" id="UP000193642">
    <property type="component" value="Unassembled WGS sequence"/>
</dbReference>